<accession>A2E479</accession>
<dbReference type="GO" id="GO:0000049">
    <property type="term" value="F:tRNA binding"/>
    <property type="evidence" value="ECO:0000318"/>
    <property type="project" value="GO_Central"/>
</dbReference>
<organism evidence="10 11">
    <name type="scientific">Trichomonas vaginalis (strain ATCC PRA-98 / G3)</name>
    <dbReference type="NCBI Taxonomy" id="412133"/>
    <lineage>
        <taxon>Eukaryota</taxon>
        <taxon>Metamonada</taxon>
        <taxon>Parabasalia</taxon>
        <taxon>Trichomonadida</taxon>
        <taxon>Trichomonadidae</taxon>
        <taxon>Trichomonas</taxon>
    </lineage>
</organism>
<evidence type="ECO:0000256" key="7">
    <source>
        <dbReference type="ARBA" id="ARBA00022917"/>
    </source>
</evidence>
<dbReference type="OMA" id="DIGNCDY"/>
<keyword evidence="11" id="KW-1185">Reference proteome</keyword>
<dbReference type="VEuPathDB" id="TrichDB:TVAGG3_0251890"/>
<dbReference type="GO" id="GO:0043022">
    <property type="term" value="F:ribosome binding"/>
    <property type="evidence" value="ECO:0000318"/>
    <property type="project" value="GO_Central"/>
</dbReference>
<evidence type="ECO:0000256" key="1">
    <source>
        <dbReference type="ARBA" id="ARBA00009573"/>
    </source>
</evidence>
<sequence>MYVCCGSANGIEIRKVQYKDAKLTVDDPVKLVPNCHNFSFSPDYKYVCLYTKSGVHSKEFPDKFVNVYRFDINKGSIELMHEHPVPNILSVKFSPRSTYICIMSRRTANTDQEKIPLVLIIKTETGEVVNSFNYNAQKVPVIFWSDDEKVLATSHTNGIRFTETQADGTSATKECELEKLYACAFTSTRKGLRFAAVYGENPKKMKILEYPNFENHIAYRPIMIGETFTIKISPNGSSAVAIGLKNESDSTFYGESYAFYLNDQNRQDLNQKKSGPIHTVEYSPNGDKFVLISGHVPPAVQVFYEKLHTNGDIGEFSLNNVRYSSNPNIAVIGGFGSFTGTIMFYDLASREKISEGEAPYTSEWSWSPCGRLVLSAVLYPKMMVDNEFRIINHMSQIIFRQKGTELTQAEWVGVEKALPLPNIKAPVIAKPQAAAYIPPHLRNKAPGTTTAGVPKYPPGFAPKNGESSIKKSKR</sequence>
<dbReference type="Proteomes" id="UP000001542">
    <property type="component" value="Unassembled WGS sequence"/>
</dbReference>
<evidence type="ECO:0000256" key="4">
    <source>
        <dbReference type="ARBA" id="ARBA00022574"/>
    </source>
</evidence>
<keyword evidence="4" id="KW-0853">WD repeat</keyword>
<dbReference type="Pfam" id="PF08662">
    <property type="entry name" value="eIF2A"/>
    <property type="match status" value="1"/>
</dbReference>
<evidence type="ECO:0000313" key="11">
    <source>
        <dbReference type="Proteomes" id="UP000001542"/>
    </source>
</evidence>
<protein>
    <recommendedName>
        <fullName evidence="2">Eukaryotic translation initiation factor 2A</fullName>
    </recommendedName>
</protein>
<evidence type="ECO:0000259" key="9">
    <source>
        <dbReference type="Pfam" id="PF08662"/>
    </source>
</evidence>
<dbReference type="OrthoDB" id="2194683at2759"/>
<dbReference type="InterPro" id="IPR011387">
    <property type="entry name" value="TIF2A"/>
</dbReference>
<reference evidence="10" key="2">
    <citation type="journal article" date="2007" name="Science">
        <title>Draft genome sequence of the sexually transmitted pathogen Trichomonas vaginalis.</title>
        <authorList>
            <person name="Carlton J.M."/>
            <person name="Hirt R.P."/>
            <person name="Silva J.C."/>
            <person name="Delcher A.L."/>
            <person name="Schatz M."/>
            <person name="Zhao Q."/>
            <person name="Wortman J.R."/>
            <person name="Bidwell S.L."/>
            <person name="Alsmark U.C.M."/>
            <person name="Besteiro S."/>
            <person name="Sicheritz-Ponten T."/>
            <person name="Noel C.J."/>
            <person name="Dacks J.B."/>
            <person name="Foster P.G."/>
            <person name="Simillion C."/>
            <person name="Van de Peer Y."/>
            <person name="Miranda-Saavedra D."/>
            <person name="Barton G.J."/>
            <person name="Westrop G.D."/>
            <person name="Mueller S."/>
            <person name="Dessi D."/>
            <person name="Fiori P.L."/>
            <person name="Ren Q."/>
            <person name="Paulsen I."/>
            <person name="Zhang H."/>
            <person name="Bastida-Corcuera F.D."/>
            <person name="Simoes-Barbosa A."/>
            <person name="Brown M.T."/>
            <person name="Hayes R.D."/>
            <person name="Mukherjee M."/>
            <person name="Okumura C.Y."/>
            <person name="Schneider R."/>
            <person name="Smith A.J."/>
            <person name="Vanacova S."/>
            <person name="Villalvazo M."/>
            <person name="Haas B.J."/>
            <person name="Pertea M."/>
            <person name="Feldblyum T.V."/>
            <person name="Utterback T.R."/>
            <person name="Shu C.L."/>
            <person name="Osoegawa K."/>
            <person name="de Jong P.J."/>
            <person name="Hrdy I."/>
            <person name="Horvathova L."/>
            <person name="Zubacova Z."/>
            <person name="Dolezal P."/>
            <person name="Malik S.B."/>
            <person name="Logsdon J.M. Jr."/>
            <person name="Henze K."/>
            <person name="Gupta A."/>
            <person name="Wang C.C."/>
            <person name="Dunne R.L."/>
            <person name="Upcroft J.A."/>
            <person name="Upcroft P."/>
            <person name="White O."/>
            <person name="Salzberg S.L."/>
            <person name="Tang P."/>
            <person name="Chiu C.-H."/>
            <person name="Lee Y.-S."/>
            <person name="Embley T.M."/>
            <person name="Coombs G.H."/>
            <person name="Mottram J.C."/>
            <person name="Tachezy J."/>
            <person name="Fraser-Liggett C.M."/>
            <person name="Johnson P.J."/>
        </authorList>
    </citation>
    <scope>NUCLEOTIDE SEQUENCE [LARGE SCALE GENOMIC DNA]</scope>
    <source>
        <strain evidence="10">G3</strain>
    </source>
</reference>
<dbReference type="STRING" id="5722.A2E479"/>
<dbReference type="SMR" id="A2E479"/>
<dbReference type="GO" id="GO:0003729">
    <property type="term" value="F:mRNA binding"/>
    <property type="evidence" value="ECO:0000318"/>
    <property type="project" value="GO_Central"/>
</dbReference>
<dbReference type="GO" id="GO:0006417">
    <property type="term" value="P:regulation of translation"/>
    <property type="evidence" value="ECO:0007669"/>
    <property type="project" value="UniProtKB-KW"/>
</dbReference>
<evidence type="ECO:0000256" key="8">
    <source>
        <dbReference type="SAM" id="MobiDB-lite"/>
    </source>
</evidence>
<evidence type="ECO:0000256" key="2">
    <source>
        <dbReference type="ARBA" id="ARBA00013819"/>
    </source>
</evidence>
<comment type="similarity">
    <text evidence="1">Belongs to the WD repeat EIF2A family.</text>
</comment>
<evidence type="ECO:0000256" key="5">
    <source>
        <dbReference type="ARBA" id="ARBA00022737"/>
    </source>
</evidence>
<keyword evidence="5" id="KW-0677">Repeat</keyword>
<dbReference type="Gene3D" id="2.130.10.10">
    <property type="entry name" value="YVTN repeat-like/Quinoprotein amine dehydrogenase"/>
    <property type="match status" value="1"/>
</dbReference>
<dbReference type="InterPro" id="IPR013979">
    <property type="entry name" value="TIF_beta_prop-like"/>
</dbReference>
<dbReference type="FunCoup" id="A2E479">
    <property type="interactions" value="928"/>
</dbReference>
<feature type="region of interest" description="Disordered" evidence="8">
    <location>
        <begin position="444"/>
        <end position="474"/>
    </location>
</feature>
<dbReference type="GO" id="GO:0003743">
    <property type="term" value="F:translation initiation factor activity"/>
    <property type="evidence" value="ECO:0000318"/>
    <property type="project" value="GO_Central"/>
</dbReference>
<evidence type="ECO:0000256" key="3">
    <source>
        <dbReference type="ARBA" id="ARBA00022540"/>
    </source>
</evidence>
<feature type="domain" description="Translation initiation factor beta propellor-like" evidence="9">
    <location>
        <begin position="247"/>
        <end position="408"/>
    </location>
</feature>
<dbReference type="eggNOG" id="KOG2315">
    <property type="taxonomic scope" value="Eukaryota"/>
</dbReference>
<dbReference type="RefSeq" id="XP_001324748.1">
    <property type="nucleotide sequence ID" value="XM_001324713.1"/>
</dbReference>
<proteinExistence type="inferred from homology"/>
<keyword evidence="7" id="KW-0648">Protein biosynthesis</keyword>
<evidence type="ECO:0000256" key="6">
    <source>
        <dbReference type="ARBA" id="ARBA00022845"/>
    </source>
</evidence>
<gene>
    <name evidence="10" type="ORF">TVAG_139050</name>
</gene>
<dbReference type="EMBL" id="DS113300">
    <property type="protein sequence ID" value="EAY12525.1"/>
    <property type="molecule type" value="Genomic_DNA"/>
</dbReference>
<keyword evidence="6" id="KW-0810">Translation regulation</keyword>
<name>A2E479_TRIV3</name>
<keyword evidence="3" id="KW-0396">Initiation factor</keyword>
<dbReference type="PANTHER" id="PTHR13227:SF0">
    <property type="entry name" value="EUKARYOTIC TRANSLATION INITIATION FACTOR 2A"/>
    <property type="match status" value="1"/>
</dbReference>
<dbReference type="KEGG" id="tva:4770491"/>
<reference evidence="10" key="1">
    <citation type="submission" date="2006-10" db="EMBL/GenBank/DDBJ databases">
        <authorList>
            <person name="Amadeo P."/>
            <person name="Zhao Q."/>
            <person name="Wortman J."/>
            <person name="Fraser-Liggett C."/>
            <person name="Carlton J."/>
        </authorList>
    </citation>
    <scope>NUCLEOTIDE SEQUENCE</scope>
    <source>
        <strain evidence="10">G3</strain>
    </source>
</reference>
<dbReference type="InterPro" id="IPR015943">
    <property type="entry name" value="WD40/YVTN_repeat-like_dom_sf"/>
</dbReference>
<evidence type="ECO:0000313" key="10">
    <source>
        <dbReference type="EMBL" id="EAY12525.1"/>
    </source>
</evidence>
<dbReference type="SUPFAM" id="SSF82171">
    <property type="entry name" value="DPP6 N-terminal domain-like"/>
    <property type="match status" value="1"/>
</dbReference>
<dbReference type="PANTHER" id="PTHR13227">
    <property type="entry name" value="EUKARYOTIC TRANSLATION INITIATION FACTOR 2A"/>
    <property type="match status" value="1"/>
</dbReference>
<dbReference type="VEuPathDB" id="TrichDB:TVAG_139050"/>
<dbReference type="InParanoid" id="A2E479"/>
<dbReference type="AlphaFoldDB" id="A2E479"/>